<proteinExistence type="inferred from homology"/>
<keyword evidence="2 4" id="KW-0378">Hydrolase</keyword>
<reference evidence="7" key="1">
    <citation type="journal article" date="2022" name="bioRxiv">
        <title>Genomics of Preaxostyla Flagellates Illuminates Evolutionary Transitions and the Path Towards Mitochondrial Loss.</title>
        <authorList>
            <person name="Novak L.V.F."/>
            <person name="Treitli S.C."/>
            <person name="Pyrih J."/>
            <person name="Halakuc P."/>
            <person name="Pipaliya S.V."/>
            <person name="Vacek V."/>
            <person name="Brzon O."/>
            <person name="Soukal P."/>
            <person name="Eme L."/>
            <person name="Dacks J.B."/>
            <person name="Karnkowska A."/>
            <person name="Elias M."/>
            <person name="Hampl V."/>
        </authorList>
    </citation>
    <scope>NUCLEOTIDE SEQUENCE</scope>
    <source>
        <strain evidence="7">RCP-MX</strain>
    </source>
</reference>
<dbReference type="SUPFAM" id="SSF51445">
    <property type="entry name" value="(Trans)glycosidases"/>
    <property type="match status" value="1"/>
</dbReference>
<evidence type="ECO:0000259" key="6">
    <source>
        <dbReference type="SMART" id="SM00458"/>
    </source>
</evidence>
<dbReference type="InterPro" id="IPR017853">
    <property type="entry name" value="GH"/>
</dbReference>
<dbReference type="Pfam" id="PF00652">
    <property type="entry name" value="Ricin_B_lectin"/>
    <property type="match status" value="1"/>
</dbReference>
<feature type="domain" description="Ricin B lectin" evidence="6">
    <location>
        <begin position="283"/>
        <end position="423"/>
    </location>
</feature>
<feature type="signal peptide" evidence="5">
    <location>
        <begin position="1"/>
        <end position="15"/>
    </location>
</feature>
<sequence length="495" mass="54499">MPLLLFLLCVPFVFSLDNGLAKTPQMGFNTWNHFGCNINEKLIRDTADTLVATGLADAGYVYLNLDDCWQVSRDDKGVIQADPKTFPSGIAALADYIHSKGLKLGVYSDAGTKTCAGRPGSLGYEQIDAQTYAKWGVDYLKYDNCYSNTSPKDRYPPMRDALNATGRAILFSMCEWGVEDPATWSADVGNSWRTTGDIEDSWESMIWIAQYNDQWWKFAGPHHWNDPDMLEVGNGHMSQGEYRVHFMLWCLMKSPLLLGCDVTHMDNFTHSLVTNPELIAVNQDALGVQGHLISSIDAPDVPGEVFVAPCQNPVPDVQMWVRNGTDGSIRSQLDERCVEVADCSTADPAHVQLAACHTSDIFAKCASENQRWKASSPLADGPIESAHHPVLTKAHCLDEYGWTGNFITARACAGSDNQKWTYSEKDQTLRAHDGQCLTARQPQLQEVFPKATTNALRVRDIGAQTEVGTFAGAYTAIVPGHDAVALKLTMPLGAR</sequence>
<dbReference type="PANTHER" id="PTHR11452">
    <property type="entry name" value="ALPHA-GALACTOSIDASE/ALPHA-N-ACETYLGALACTOSAMINIDASE"/>
    <property type="match status" value="1"/>
</dbReference>
<dbReference type="SMART" id="SM00458">
    <property type="entry name" value="RICIN"/>
    <property type="match status" value="1"/>
</dbReference>
<protein>
    <recommendedName>
        <fullName evidence="4">Alpha-galactosidase</fullName>
        <ecNumber evidence="4">3.2.1.22</ecNumber>
    </recommendedName>
    <alternativeName>
        <fullName evidence="4">Melibiase</fullName>
    </alternativeName>
</protein>
<dbReference type="PROSITE" id="PS00512">
    <property type="entry name" value="ALPHA_GALACTOSIDASE"/>
    <property type="match status" value="1"/>
</dbReference>
<dbReference type="PANTHER" id="PTHR11452:SF75">
    <property type="entry name" value="ALPHA-GALACTOSIDASE MEL1"/>
    <property type="match status" value="1"/>
</dbReference>
<evidence type="ECO:0000256" key="4">
    <source>
        <dbReference type="RuleBase" id="RU361168"/>
    </source>
</evidence>
<keyword evidence="4" id="KW-1015">Disulfide bond</keyword>
<dbReference type="PROSITE" id="PS50231">
    <property type="entry name" value="RICIN_B_LECTIN"/>
    <property type="match status" value="1"/>
</dbReference>
<keyword evidence="5" id="KW-0732">Signal</keyword>
<dbReference type="InterPro" id="IPR000772">
    <property type="entry name" value="Ricin_B_lectin"/>
</dbReference>
<feature type="chain" id="PRO_5045397750" description="Alpha-galactosidase" evidence="5">
    <location>
        <begin position="16"/>
        <end position="495"/>
    </location>
</feature>
<evidence type="ECO:0000256" key="2">
    <source>
        <dbReference type="ARBA" id="ARBA00022801"/>
    </source>
</evidence>
<dbReference type="InterPro" id="IPR002241">
    <property type="entry name" value="Glyco_hydro_27"/>
</dbReference>
<evidence type="ECO:0000256" key="1">
    <source>
        <dbReference type="ARBA" id="ARBA00009743"/>
    </source>
</evidence>
<dbReference type="EMBL" id="JAPMOS010000003">
    <property type="protein sequence ID" value="KAJ4462381.1"/>
    <property type="molecule type" value="Genomic_DNA"/>
</dbReference>
<accession>A0ABQ8UV99</accession>
<organism evidence="7 8">
    <name type="scientific">Paratrimastix pyriformis</name>
    <dbReference type="NCBI Taxonomy" id="342808"/>
    <lineage>
        <taxon>Eukaryota</taxon>
        <taxon>Metamonada</taxon>
        <taxon>Preaxostyla</taxon>
        <taxon>Paratrimastigidae</taxon>
        <taxon>Paratrimastix</taxon>
    </lineage>
</organism>
<evidence type="ECO:0000313" key="7">
    <source>
        <dbReference type="EMBL" id="KAJ4462381.1"/>
    </source>
</evidence>
<evidence type="ECO:0000256" key="5">
    <source>
        <dbReference type="SAM" id="SignalP"/>
    </source>
</evidence>
<dbReference type="Pfam" id="PF16499">
    <property type="entry name" value="Melibiase_2"/>
    <property type="match status" value="1"/>
</dbReference>
<dbReference type="InterPro" id="IPR013785">
    <property type="entry name" value="Aldolase_TIM"/>
</dbReference>
<dbReference type="EC" id="3.2.1.22" evidence="4"/>
<comment type="caution">
    <text evidence="7">The sequence shown here is derived from an EMBL/GenBank/DDBJ whole genome shotgun (WGS) entry which is preliminary data.</text>
</comment>
<evidence type="ECO:0000256" key="3">
    <source>
        <dbReference type="ARBA" id="ARBA00023295"/>
    </source>
</evidence>
<dbReference type="PRINTS" id="PR00740">
    <property type="entry name" value="GLHYDRLASE27"/>
</dbReference>
<dbReference type="Gene3D" id="2.80.10.50">
    <property type="match status" value="2"/>
</dbReference>
<dbReference type="SUPFAM" id="SSF50370">
    <property type="entry name" value="Ricin B-like lectins"/>
    <property type="match status" value="1"/>
</dbReference>
<keyword evidence="3 4" id="KW-0326">Glycosidase</keyword>
<dbReference type="InterPro" id="IPR000111">
    <property type="entry name" value="Glyco_hydro_27/36_CS"/>
</dbReference>
<keyword evidence="8" id="KW-1185">Reference proteome</keyword>
<name>A0ABQ8UV99_9EUKA</name>
<dbReference type="Proteomes" id="UP001141327">
    <property type="component" value="Unassembled WGS sequence"/>
</dbReference>
<comment type="similarity">
    <text evidence="1 4">Belongs to the glycosyl hydrolase 27 family.</text>
</comment>
<dbReference type="CDD" id="cd14792">
    <property type="entry name" value="GH27"/>
    <property type="match status" value="1"/>
</dbReference>
<dbReference type="InterPro" id="IPR035992">
    <property type="entry name" value="Ricin_B-like_lectins"/>
</dbReference>
<evidence type="ECO:0000313" key="8">
    <source>
        <dbReference type="Proteomes" id="UP001141327"/>
    </source>
</evidence>
<gene>
    <name evidence="7" type="ORF">PAPYR_1006</name>
</gene>
<comment type="catalytic activity">
    <reaction evidence="4">
        <text>Hydrolysis of terminal, non-reducing alpha-D-galactose residues in alpha-D-galactosides, including galactose oligosaccharides, galactomannans and galactolipids.</text>
        <dbReference type="EC" id="3.2.1.22"/>
    </reaction>
</comment>
<dbReference type="Gene3D" id="3.20.20.70">
    <property type="entry name" value="Aldolase class I"/>
    <property type="match status" value="1"/>
</dbReference>